<gene>
    <name evidence="1" type="ORF">JFN94_06760</name>
</gene>
<proteinExistence type="predicted"/>
<dbReference type="Proteomes" id="UP000596205">
    <property type="component" value="Chromosome 1"/>
</dbReference>
<sequence length="45" mass="5014">MSDVLSISPAWCWIDSEPYRIEAHLSLTVRLSPAWLTPGTLASKN</sequence>
<reference evidence="1 2" key="1">
    <citation type="submission" date="2020-12" db="EMBL/GenBank/DDBJ databases">
        <title>Complete genome sequence of Burkholderia anthina BJQ0011.</title>
        <authorList>
            <person name="Xu Y."/>
        </authorList>
    </citation>
    <scope>NUCLEOTIDE SEQUENCE [LARGE SCALE GENOMIC DNA]</scope>
    <source>
        <strain evidence="1 2">BJQ0011</strain>
    </source>
</reference>
<dbReference type="EMBL" id="CP066769">
    <property type="protein sequence ID" value="QQK03857.1"/>
    <property type="molecule type" value="Genomic_DNA"/>
</dbReference>
<evidence type="ECO:0000313" key="1">
    <source>
        <dbReference type="EMBL" id="QQK03857.1"/>
    </source>
</evidence>
<protein>
    <submittedName>
        <fullName evidence="1">Uncharacterized protein</fullName>
    </submittedName>
</protein>
<dbReference type="AlphaFoldDB" id="A0A7T7AIP5"/>
<dbReference type="RefSeq" id="WP_175751198.1">
    <property type="nucleotide sequence ID" value="NZ_CADEPR010000049.1"/>
</dbReference>
<evidence type="ECO:0000313" key="2">
    <source>
        <dbReference type="Proteomes" id="UP000596205"/>
    </source>
</evidence>
<dbReference type="KEGG" id="bann:JFN94_06760"/>
<accession>A0A7T7AIP5</accession>
<name>A0A7T7AIP5_9BURK</name>
<organism evidence="1 2">
    <name type="scientific">Burkholderia anthina</name>
    <dbReference type="NCBI Taxonomy" id="179879"/>
    <lineage>
        <taxon>Bacteria</taxon>
        <taxon>Pseudomonadati</taxon>
        <taxon>Pseudomonadota</taxon>
        <taxon>Betaproteobacteria</taxon>
        <taxon>Burkholderiales</taxon>
        <taxon>Burkholderiaceae</taxon>
        <taxon>Burkholderia</taxon>
        <taxon>Burkholderia cepacia complex</taxon>
    </lineage>
</organism>